<gene>
    <name evidence="3" type="ORF">ETQ85_12865</name>
</gene>
<dbReference type="Pfam" id="PF25917">
    <property type="entry name" value="BSH_RND"/>
    <property type="match status" value="1"/>
</dbReference>
<dbReference type="GO" id="GO:0015562">
    <property type="term" value="F:efflux transmembrane transporter activity"/>
    <property type="evidence" value="ECO:0007669"/>
    <property type="project" value="TreeGrafter"/>
</dbReference>
<comment type="caution">
    <text evidence="3">The sequence shown here is derived from an EMBL/GenBank/DDBJ whole genome shotgun (WGS) entry which is preliminary data.</text>
</comment>
<feature type="domain" description="Multidrug resistance protein MdtA-like barrel-sandwich hybrid" evidence="2">
    <location>
        <begin position="67"/>
        <end position="228"/>
    </location>
</feature>
<keyword evidence="4" id="KW-1185">Reference proteome</keyword>
<dbReference type="Gene3D" id="2.40.30.170">
    <property type="match status" value="1"/>
</dbReference>
<name>A0A6C2CS94_9RHOO</name>
<evidence type="ECO:0000256" key="1">
    <source>
        <dbReference type="ARBA" id="ARBA00009477"/>
    </source>
</evidence>
<sequence length="396" mass="41369">MKLAASRFRRVGLSVLLLGLLGAFGWVVARTGPLAPIRVTTVAVEEGVLAPALFGIGTVEARRSYLIGPIVAGRVRRVLVDVGDTVAVGQVLAEMDPVDLDERRAALDASVARAGSLVAGADAQLRDARAREALAMINARRYVELGGSNFVSPSVVEAKQQERVSAEASRRAAEASLAGARQDTARLSAERDALRRQKETLRLVAPASGVVTTRDAEPGSTVIAGQAVVRLIEPASLWVRVRIDQGRSGGLTVGLPAQVVLRSHPAQAVPGKVVRVEPVSDSVTEERVALVAFDAVPAGLGVGELAEVTLTLPASPSGLLLPSASIKHQGETTGVWLSAADGLRFVPVRPESAGLDGRVRVSGGLRRGDSVIVHSEKEIGASSRIRVVERLVGEGS</sequence>
<dbReference type="Gene3D" id="2.40.420.20">
    <property type="match status" value="1"/>
</dbReference>
<dbReference type="AlphaFoldDB" id="A0A6C2CS94"/>
<dbReference type="PANTHER" id="PTHR30469:SF15">
    <property type="entry name" value="HLYD FAMILY OF SECRETION PROTEINS"/>
    <property type="match status" value="1"/>
</dbReference>
<dbReference type="InterPro" id="IPR058625">
    <property type="entry name" value="MdtA-like_BSH"/>
</dbReference>
<dbReference type="GO" id="GO:1990281">
    <property type="term" value="C:efflux pump complex"/>
    <property type="evidence" value="ECO:0007669"/>
    <property type="project" value="TreeGrafter"/>
</dbReference>
<dbReference type="NCBIfam" id="TIGR01730">
    <property type="entry name" value="RND_mfp"/>
    <property type="match status" value="1"/>
</dbReference>
<dbReference type="Gene3D" id="2.40.50.100">
    <property type="match status" value="1"/>
</dbReference>
<dbReference type="PANTHER" id="PTHR30469">
    <property type="entry name" value="MULTIDRUG RESISTANCE PROTEIN MDTA"/>
    <property type="match status" value="1"/>
</dbReference>
<evidence type="ECO:0000313" key="4">
    <source>
        <dbReference type="Proteomes" id="UP000389128"/>
    </source>
</evidence>
<dbReference type="OrthoDB" id="10524at2"/>
<dbReference type="Proteomes" id="UP000389128">
    <property type="component" value="Unassembled WGS sequence"/>
</dbReference>
<dbReference type="InterPro" id="IPR006143">
    <property type="entry name" value="RND_pump_MFP"/>
</dbReference>
<dbReference type="RefSeq" id="WP_148579479.1">
    <property type="nucleotide sequence ID" value="NZ_SDKK01000011.1"/>
</dbReference>
<accession>A0A6C2CS94</accession>
<dbReference type="Gene3D" id="1.10.287.470">
    <property type="entry name" value="Helix hairpin bin"/>
    <property type="match status" value="1"/>
</dbReference>
<organism evidence="3 4">
    <name type="scientific">Zoogloea oleivorans</name>
    <dbReference type="NCBI Taxonomy" id="1552750"/>
    <lineage>
        <taxon>Bacteria</taxon>
        <taxon>Pseudomonadati</taxon>
        <taxon>Pseudomonadota</taxon>
        <taxon>Betaproteobacteria</taxon>
        <taxon>Rhodocyclales</taxon>
        <taxon>Zoogloeaceae</taxon>
        <taxon>Zoogloea</taxon>
    </lineage>
</organism>
<protein>
    <submittedName>
        <fullName evidence="3">Efflux RND transporter periplasmic adaptor subunit</fullName>
    </submittedName>
</protein>
<reference evidence="3 4" key="1">
    <citation type="submission" date="2019-01" db="EMBL/GenBank/DDBJ databases">
        <title>Zoogloea oleivorans genome sequencing and assembly.</title>
        <authorList>
            <person name="Tancsics A."/>
            <person name="Farkas M."/>
            <person name="Kriszt B."/>
            <person name="Maroti G."/>
            <person name="Horvath B."/>
        </authorList>
    </citation>
    <scope>NUCLEOTIDE SEQUENCE [LARGE SCALE GENOMIC DNA]</scope>
    <source>
        <strain evidence="3 4">Buc</strain>
    </source>
</reference>
<proteinExistence type="inferred from homology"/>
<dbReference type="SUPFAM" id="SSF111369">
    <property type="entry name" value="HlyD-like secretion proteins"/>
    <property type="match status" value="1"/>
</dbReference>
<dbReference type="EMBL" id="SDKK01000011">
    <property type="protein sequence ID" value="TYC56185.1"/>
    <property type="molecule type" value="Genomic_DNA"/>
</dbReference>
<evidence type="ECO:0000259" key="2">
    <source>
        <dbReference type="Pfam" id="PF25917"/>
    </source>
</evidence>
<comment type="similarity">
    <text evidence="1">Belongs to the membrane fusion protein (MFP) (TC 8.A.1) family.</text>
</comment>
<evidence type="ECO:0000313" key="3">
    <source>
        <dbReference type="EMBL" id="TYC56185.1"/>
    </source>
</evidence>